<organism evidence="9 10">
    <name type="scientific">Nocardia otitidiscaviarum</name>
    <dbReference type="NCBI Taxonomy" id="1823"/>
    <lineage>
        <taxon>Bacteria</taxon>
        <taxon>Bacillati</taxon>
        <taxon>Actinomycetota</taxon>
        <taxon>Actinomycetes</taxon>
        <taxon>Mycobacteriales</taxon>
        <taxon>Nocardiaceae</taxon>
        <taxon>Nocardia</taxon>
    </lineage>
</organism>
<feature type="domain" description="RNA polymerase sigma-70 region 2" evidence="7">
    <location>
        <begin position="9"/>
        <end position="73"/>
    </location>
</feature>
<dbReference type="STRING" id="1406858.GCA_000710895_02244"/>
<keyword evidence="6" id="KW-0804">Transcription</keyword>
<dbReference type="Gene3D" id="1.10.1740.10">
    <property type="match status" value="1"/>
</dbReference>
<evidence type="ECO:0000313" key="10">
    <source>
        <dbReference type="Proteomes" id="UP000255467"/>
    </source>
</evidence>
<keyword evidence="5" id="KW-0238">DNA-binding</keyword>
<dbReference type="NCBIfam" id="TIGR02937">
    <property type="entry name" value="sigma70-ECF"/>
    <property type="match status" value="1"/>
</dbReference>
<dbReference type="InterPro" id="IPR013324">
    <property type="entry name" value="RNA_pol_sigma_r3/r4-like"/>
</dbReference>
<evidence type="ECO:0000259" key="8">
    <source>
        <dbReference type="Pfam" id="PF08281"/>
    </source>
</evidence>
<name>A0A378YHE0_9NOCA</name>
<protein>
    <submittedName>
        <fullName evidence="9">Probable RNA polymerase sigma factor fecI</fullName>
    </submittedName>
</protein>
<dbReference type="InterPro" id="IPR007627">
    <property type="entry name" value="RNA_pol_sigma70_r2"/>
</dbReference>
<dbReference type="NCBIfam" id="NF007214">
    <property type="entry name" value="PRK09636.1"/>
    <property type="match status" value="1"/>
</dbReference>
<dbReference type="PANTHER" id="PTHR30173:SF36">
    <property type="entry name" value="ECF RNA POLYMERASE SIGMA FACTOR SIGJ"/>
    <property type="match status" value="1"/>
</dbReference>
<reference evidence="9 10" key="1">
    <citation type="submission" date="2018-06" db="EMBL/GenBank/DDBJ databases">
        <authorList>
            <consortium name="Pathogen Informatics"/>
            <person name="Doyle S."/>
        </authorList>
    </citation>
    <scope>NUCLEOTIDE SEQUENCE [LARGE SCALE GENOMIC DNA]</scope>
    <source>
        <strain evidence="9 10">NCTC1934</strain>
    </source>
</reference>
<dbReference type="InterPro" id="IPR014284">
    <property type="entry name" value="RNA_pol_sigma-70_dom"/>
</dbReference>
<dbReference type="RefSeq" id="WP_039809359.1">
    <property type="nucleotide sequence ID" value="NZ_UGRY01000002.1"/>
</dbReference>
<evidence type="ECO:0000256" key="4">
    <source>
        <dbReference type="ARBA" id="ARBA00023082"/>
    </source>
</evidence>
<keyword evidence="3" id="KW-0805">Transcription regulation</keyword>
<gene>
    <name evidence="9" type="primary">fecI_1</name>
    <name evidence="9" type="ORF">NCTC1934_02406</name>
</gene>
<evidence type="ECO:0000313" key="9">
    <source>
        <dbReference type="EMBL" id="SUA76143.1"/>
    </source>
</evidence>
<dbReference type="InterPro" id="IPR032710">
    <property type="entry name" value="NTF2-like_dom_sf"/>
</dbReference>
<evidence type="ECO:0000256" key="6">
    <source>
        <dbReference type="ARBA" id="ARBA00023163"/>
    </source>
</evidence>
<comment type="subunit">
    <text evidence="2">Interacts transiently with the RNA polymerase catalytic core formed by RpoA, RpoB, RpoC and RpoZ (2 alpha, 1 beta, 1 beta' and 1 omega subunit) to form the RNA polymerase holoenzyme that can initiate transcription.</text>
</comment>
<dbReference type="InterPro" id="IPR013249">
    <property type="entry name" value="RNA_pol_sigma70_r4_t2"/>
</dbReference>
<dbReference type="InterPro" id="IPR036388">
    <property type="entry name" value="WH-like_DNA-bd_sf"/>
</dbReference>
<evidence type="ECO:0000256" key="1">
    <source>
        <dbReference type="ARBA" id="ARBA00010641"/>
    </source>
</evidence>
<dbReference type="SUPFAM" id="SSF88659">
    <property type="entry name" value="Sigma3 and sigma4 domains of RNA polymerase sigma factors"/>
    <property type="match status" value="1"/>
</dbReference>
<feature type="domain" description="RNA polymerase sigma factor 70 region 4 type 2" evidence="8">
    <location>
        <begin position="118"/>
        <end position="163"/>
    </location>
</feature>
<sequence length="308" mass="33542">MVAALLADLFESHRSHLLAVAYRLTGSVTDAEDAVQESWLRLATTPQYEIEDLRAWLTTVVSRICLDRLRSAAVRRETYVGQWLPEPVVTAPNPSSTPDPLAAVVRKQDARFAAMIVLDNLTPPQRVAFVLHDAFSVPFDEIADILDISTDAARQLAARARKAAARSPEPVPDPEHEAVVQRLIEAMYSGDLDRVVAVLHPDARTIGDAGGTTATAINVVTGADRVARLFLGLRRKLGFDDPAAFASGMFEPVLVNGQLGVLVHEREPGENHSGNPRRVYGFTVADGKIWGIYDLANPAKLSGIRLSR</sequence>
<dbReference type="InterPro" id="IPR052704">
    <property type="entry name" value="ECF_Sigma-70_Domain"/>
</dbReference>
<keyword evidence="4" id="KW-0731">Sigma factor</keyword>
<dbReference type="PANTHER" id="PTHR30173">
    <property type="entry name" value="SIGMA 19 FACTOR"/>
    <property type="match status" value="1"/>
</dbReference>
<dbReference type="Pfam" id="PF08281">
    <property type="entry name" value="Sigma70_r4_2"/>
    <property type="match status" value="1"/>
</dbReference>
<dbReference type="Proteomes" id="UP000255467">
    <property type="component" value="Unassembled WGS sequence"/>
</dbReference>
<dbReference type="GO" id="GO:0016987">
    <property type="term" value="F:sigma factor activity"/>
    <property type="evidence" value="ECO:0007669"/>
    <property type="project" value="UniProtKB-KW"/>
</dbReference>
<proteinExistence type="inferred from homology"/>
<evidence type="ECO:0000256" key="3">
    <source>
        <dbReference type="ARBA" id="ARBA00023015"/>
    </source>
</evidence>
<keyword evidence="10" id="KW-1185">Reference proteome</keyword>
<accession>A0A378YHE0</accession>
<evidence type="ECO:0000256" key="5">
    <source>
        <dbReference type="ARBA" id="ARBA00023125"/>
    </source>
</evidence>
<dbReference type="SUPFAM" id="SSF88946">
    <property type="entry name" value="Sigma2 domain of RNA polymerase sigma factors"/>
    <property type="match status" value="1"/>
</dbReference>
<dbReference type="Gene3D" id="3.10.450.50">
    <property type="match status" value="1"/>
</dbReference>
<dbReference type="Pfam" id="PF04542">
    <property type="entry name" value="Sigma70_r2"/>
    <property type="match status" value="1"/>
</dbReference>
<dbReference type="GO" id="GO:0006352">
    <property type="term" value="P:DNA-templated transcription initiation"/>
    <property type="evidence" value="ECO:0007669"/>
    <property type="project" value="InterPro"/>
</dbReference>
<dbReference type="Gene3D" id="1.10.10.10">
    <property type="entry name" value="Winged helix-like DNA-binding domain superfamily/Winged helix DNA-binding domain"/>
    <property type="match status" value="1"/>
</dbReference>
<dbReference type="AlphaFoldDB" id="A0A378YHE0"/>
<dbReference type="SUPFAM" id="SSF54427">
    <property type="entry name" value="NTF2-like"/>
    <property type="match status" value="1"/>
</dbReference>
<evidence type="ECO:0000259" key="7">
    <source>
        <dbReference type="Pfam" id="PF04542"/>
    </source>
</evidence>
<dbReference type="OrthoDB" id="3211555at2"/>
<dbReference type="EMBL" id="UGRY01000002">
    <property type="protein sequence ID" value="SUA76143.1"/>
    <property type="molecule type" value="Genomic_DNA"/>
</dbReference>
<dbReference type="GO" id="GO:0003677">
    <property type="term" value="F:DNA binding"/>
    <property type="evidence" value="ECO:0007669"/>
    <property type="project" value="UniProtKB-KW"/>
</dbReference>
<dbReference type="InterPro" id="IPR013325">
    <property type="entry name" value="RNA_pol_sigma_r2"/>
</dbReference>
<comment type="similarity">
    <text evidence="1">Belongs to the sigma-70 factor family. ECF subfamily.</text>
</comment>
<evidence type="ECO:0000256" key="2">
    <source>
        <dbReference type="ARBA" id="ARBA00011344"/>
    </source>
</evidence>